<dbReference type="Proteomes" id="UP001597261">
    <property type="component" value="Unassembled WGS sequence"/>
</dbReference>
<dbReference type="RefSeq" id="WP_381091210.1">
    <property type="nucleotide sequence ID" value="NZ_JBHUDX010000108.1"/>
</dbReference>
<keyword evidence="4" id="KW-1185">Reference proteome</keyword>
<evidence type="ECO:0000313" key="3">
    <source>
        <dbReference type="EMBL" id="MFD1662871.1"/>
    </source>
</evidence>
<feature type="region of interest" description="Disordered" evidence="1">
    <location>
        <begin position="32"/>
        <end position="128"/>
    </location>
</feature>
<keyword evidence="2" id="KW-0732">Signal</keyword>
<protein>
    <submittedName>
        <fullName evidence="3">Uncharacterized protein</fullName>
    </submittedName>
</protein>
<feature type="signal peptide" evidence="2">
    <location>
        <begin position="1"/>
        <end position="26"/>
    </location>
</feature>
<feature type="compositionally biased region" description="Polar residues" evidence="1">
    <location>
        <begin position="32"/>
        <end position="57"/>
    </location>
</feature>
<organism evidence="3 4">
    <name type="scientific">Streptomyces caeni</name>
    <dbReference type="NCBI Taxonomy" id="2307231"/>
    <lineage>
        <taxon>Bacteria</taxon>
        <taxon>Bacillati</taxon>
        <taxon>Actinomycetota</taxon>
        <taxon>Actinomycetes</taxon>
        <taxon>Kitasatosporales</taxon>
        <taxon>Streptomycetaceae</taxon>
        <taxon>Streptomyces</taxon>
    </lineage>
</organism>
<name>A0ABW4J1T3_9ACTN</name>
<evidence type="ECO:0000256" key="2">
    <source>
        <dbReference type="SAM" id="SignalP"/>
    </source>
</evidence>
<proteinExistence type="predicted"/>
<accession>A0ABW4J1T3</accession>
<feature type="compositionally biased region" description="Low complexity" evidence="1">
    <location>
        <begin position="75"/>
        <end position="92"/>
    </location>
</feature>
<evidence type="ECO:0000256" key="1">
    <source>
        <dbReference type="SAM" id="MobiDB-lite"/>
    </source>
</evidence>
<sequence length="222" mass="22916">MPTRTFVVAAAVVGAAALATTGITYASIADSSESATSGHRSTASVQPSAQRPASTSPPLGDGTAHGQRDDHRQQGHSQQGHSQASSPQQGHGQENGGQGGRNREGRDGDGRDGGRDGGRGYGGGHGHEDWGRIYFNDRTYSAHTDGCVTAASGLGSSSFSVFNDSRMVIEIFRGFTCDNGAPVATVGPHGTGYGVVTRTVHKGVFGDDGVVGSFRVIDQDDW</sequence>
<comment type="caution">
    <text evidence="3">The sequence shown here is derived from an EMBL/GenBank/DDBJ whole genome shotgun (WGS) entry which is preliminary data.</text>
</comment>
<dbReference type="EMBL" id="JBHUDX010000108">
    <property type="protein sequence ID" value="MFD1662871.1"/>
    <property type="molecule type" value="Genomic_DNA"/>
</dbReference>
<evidence type="ECO:0000313" key="4">
    <source>
        <dbReference type="Proteomes" id="UP001597261"/>
    </source>
</evidence>
<feature type="compositionally biased region" description="Basic and acidic residues" evidence="1">
    <location>
        <begin position="101"/>
        <end position="118"/>
    </location>
</feature>
<reference evidence="4" key="1">
    <citation type="journal article" date="2019" name="Int. J. Syst. Evol. Microbiol.">
        <title>The Global Catalogue of Microorganisms (GCM) 10K type strain sequencing project: providing services to taxonomists for standard genome sequencing and annotation.</title>
        <authorList>
            <consortium name="The Broad Institute Genomics Platform"/>
            <consortium name="The Broad Institute Genome Sequencing Center for Infectious Disease"/>
            <person name="Wu L."/>
            <person name="Ma J."/>
        </authorList>
    </citation>
    <scope>NUCLEOTIDE SEQUENCE [LARGE SCALE GENOMIC DNA]</scope>
    <source>
        <strain evidence="4">CGMCC 1.12470</strain>
    </source>
</reference>
<gene>
    <name evidence="3" type="ORF">ACFSL4_33065</name>
</gene>
<feature type="chain" id="PRO_5046165444" evidence="2">
    <location>
        <begin position="27"/>
        <end position="222"/>
    </location>
</feature>